<protein>
    <submittedName>
        <fullName evidence="3">Uncharacterized protein C17orf53 like protein</fullName>
    </submittedName>
</protein>
<feature type="domain" description="Homologous recombination OB-fold protein OB-fold" evidence="2">
    <location>
        <begin position="326"/>
        <end position="412"/>
    </location>
</feature>
<gene>
    <name evidence="3" type="ORF">WN55_03629</name>
</gene>
<dbReference type="AlphaFoldDB" id="A0A154PIZ4"/>
<keyword evidence="4" id="KW-1185">Reference proteome</keyword>
<feature type="region of interest" description="Disordered" evidence="1">
    <location>
        <begin position="632"/>
        <end position="670"/>
    </location>
</feature>
<sequence length="701" mass="79113">MFESDDWDLDQDFLNDVDKKSHTVCFATDRDEVELKRRKIEVSNHSVFSSNTDVDRCEQKSINTATTQCIDKTSRKNLILGMFNKNLSNSNVSQKSPRDNMVQSESNMIKSSNNSQLPRKNLVLEILKKKSTDGTVIENNTKNLVPRNTELKAKSNSNTHIQEQESSKVKHQPPNKNAQRKSDLNNDILKRGSYENSRKQLLVNLLKQHSMNIMEHKNKSVMKAPQAQSNKKMTLVRRFPGPAGLLPDGIEASVLPISYLNSLDESEETKESNEADLPEYCSQNTKDLFTEGAWQLMLDDLPNDFLKGYEIATVKQMANTNGYNCTKIDFLAGVVERIDNSHENPPIVLKDFTDSIQGIVHRDIPLKYPGLLESNVVILLHDVGLLKTSKSLVSNRYHILISPSSLLAIYSSKGKIERTRYMESILGNVSNGEMEPDATREDRVFSKILVKESQKVLNDSHKKISKFGSSIETFGNESIGIDLTEEFSFSVPSNEITDKQNTTNFVCSASTSLRDTKKEDKQRQSNCTEKSKNLVDSLKRFSHVSTSEKFSRNSRSSRMDMEHPVSTSTRTEEATSEMLCDNPTEKMDIDEEDINRCPKETESEKNGLYRSCFGSAEKTKLPVRSKLMKFKNADVLTPPRSSESNPSLDSNNDNDIDGQKKSSENPNSVLEILCAAENDSDDEMLSQIDMDSILTNYNNKD</sequence>
<dbReference type="OrthoDB" id="21443at2759"/>
<feature type="compositionally biased region" description="Polar residues" evidence="1">
    <location>
        <begin position="546"/>
        <end position="556"/>
    </location>
</feature>
<feature type="region of interest" description="Disordered" evidence="1">
    <location>
        <begin position="137"/>
        <end position="188"/>
    </location>
</feature>
<reference evidence="3 4" key="1">
    <citation type="submission" date="2015-07" db="EMBL/GenBank/DDBJ databases">
        <title>The genome of Dufourea novaeangliae.</title>
        <authorList>
            <person name="Pan H."/>
            <person name="Kapheim K."/>
        </authorList>
    </citation>
    <scope>NUCLEOTIDE SEQUENCE [LARGE SCALE GENOMIC DNA]</scope>
    <source>
        <strain evidence="3">0120121106</strain>
        <tissue evidence="3">Whole body</tissue>
    </source>
</reference>
<dbReference type="GO" id="GO:0000725">
    <property type="term" value="P:recombinational repair"/>
    <property type="evidence" value="ECO:0007669"/>
    <property type="project" value="InterPro"/>
</dbReference>
<evidence type="ECO:0000256" key="1">
    <source>
        <dbReference type="SAM" id="MobiDB-lite"/>
    </source>
</evidence>
<organism evidence="3 4">
    <name type="scientific">Dufourea novaeangliae</name>
    <name type="common">Sweat bee</name>
    <dbReference type="NCBI Taxonomy" id="178035"/>
    <lineage>
        <taxon>Eukaryota</taxon>
        <taxon>Metazoa</taxon>
        <taxon>Ecdysozoa</taxon>
        <taxon>Arthropoda</taxon>
        <taxon>Hexapoda</taxon>
        <taxon>Insecta</taxon>
        <taxon>Pterygota</taxon>
        <taxon>Neoptera</taxon>
        <taxon>Endopterygota</taxon>
        <taxon>Hymenoptera</taxon>
        <taxon>Apocrita</taxon>
        <taxon>Aculeata</taxon>
        <taxon>Apoidea</taxon>
        <taxon>Anthophila</taxon>
        <taxon>Halictidae</taxon>
        <taxon>Rophitinae</taxon>
        <taxon>Dufourea</taxon>
    </lineage>
</organism>
<evidence type="ECO:0000313" key="4">
    <source>
        <dbReference type="Proteomes" id="UP000076502"/>
    </source>
</evidence>
<dbReference type="OMA" id="EYCSQNT"/>
<dbReference type="EMBL" id="KQ434931">
    <property type="protein sequence ID" value="KZC11792.1"/>
    <property type="molecule type" value="Genomic_DNA"/>
</dbReference>
<accession>A0A154PIZ4</accession>
<dbReference type="Pfam" id="PF15072">
    <property type="entry name" value="HROB"/>
    <property type="match status" value="1"/>
</dbReference>
<evidence type="ECO:0000313" key="3">
    <source>
        <dbReference type="EMBL" id="KZC11792.1"/>
    </source>
</evidence>
<dbReference type="InterPro" id="IPR058570">
    <property type="entry name" value="HROB_OB"/>
</dbReference>
<feature type="compositionally biased region" description="Low complexity" evidence="1">
    <location>
        <begin position="641"/>
        <end position="653"/>
    </location>
</feature>
<evidence type="ECO:0000259" key="2">
    <source>
        <dbReference type="Pfam" id="PF15072"/>
    </source>
</evidence>
<feature type="region of interest" description="Disordered" evidence="1">
    <location>
        <begin position="546"/>
        <end position="585"/>
    </location>
</feature>
<proteinExistence type="predicted"/>
<dbReference type="Proteomes" id="UP000076502">
    <property type="component" value="Unassembled WGS sequence"/>
</dbReference>
<name>A0A154PIZ4_DUFNO</name>